<dbReference type="SMART" id="SM00387">
    <property type="entry name" value="HATPase_c"/>
    <property type="match status" value="1"/>
</dbReference>
<dbReference type="Gene3D" id="6.10.340.10">
    <property type="match status" value="1"/>
</dbReference>
<keyword evidence="19" id="KW-1185">Reference proteome</keyword>
<comment type="caution">
    <text evidence="18">The sequence shown here is derived from an EMBL/GenBank/DDBJ whole genome shotgun (WGS) entry which is preliminary data.</text>
</comment>
<dbReference type="SMART" id="SM00388">
    <property type="entry name" value="HisKA"/>
    <property type="match status" value="1"/>
</dbReference>
<dbReference type="Pfam" id="PF02518">
    <property type="entry name" value="HATPase_c"/>
    <property type="match status" value="1"/>
</dbReference>
<evidence type="ECO:0000313" key="18">
    <source>
        <dbReference type="EMBL" id="GLC87166.1"/>
    </source>
</evidence>
<dbReference type="Gene3D" id="3.30.565.10">
    <property type="entry name" value="Histidine kinase-like ATPase, C-terminal domain"/>
    <property type="match status" value="1"/>
</dbReference>
<keyword evidence="13 15" id="KW-0472">Membrane</keyword>
<evidence type="ECO:0000256" key="11">
    <source>
        <dbReference type="ARBA" id="ARBA00022989"/>
    </source>
</evidence>
<keyword evidence="7 15" id="KW-0812">Transmembrane</keyword>
<dbReference type="Gene3D" id="1.10.287.130">
    <property type="match status" value="1"/>
</dbReference>
<keyword evidence="14" id="KW-0175">Coiled coil</keyword>
<dbReference type="EC" id="2.7.13.3" evidence="3"/>
<protein>
    <recommendedName>
        <fullName evidence="3">histidine kinase</fullName>
        <ecNumber evidence="3">2.7.13.3</ecNumber>
    </recommendedName>
</protein>
<dbReference type="RefSeq" id="WP_264986896.1">
    <property type="nucleotide sequence ID" value="NZ_BRZA01000001.1"/>
</dbReference>
<keyword evidence="9 18" id="KW-0418">Kinase</keyword>
<evidence type="ECO:0000256" key="8">
    <source>
        <dbReference type="ARBA" id="ARBA00022741"/>
    </source>
</evidence>
<comment type="catalytic activity">
    <reaction evidence="1">
        <text>ATP + protein L-histidine = ADP + protein N-phospho-L-histidine.</text>
        <dbReference type="EC" id="2.7.13.3"/>
    </reaction>
</comment>
<keyword evidence="8" id="KW-0547">Nucleotide-binding</keyword>
<feature type="domain" description="HAMP" evidence="17">
    <location>
        <begin position="209"/>
        <end position="261"/>
    </location>
</feature>
<keyword evidence="4" id="KW-1003">Cell membrane</keyword>
<dbReference type="PANTHER" id="PTHR45528:SF8">
    <property type="entry name" value="HISTIDINE KINASE"/>
    <property type="match status" value="1"/>
</dbReference>
<evidence type="ECO:0000256" key="15">
    <source>
        <dbReference type="SAM" id="Phobius"/>
    </source>
</evidence>
<dbReference type="PRINTS" id="PR00344">
    <property type="entry name" value="BCTRLSENSOR"/>
</dbReference>
<dbReference type="Pfam" id="PF00672">
    <property type="entry name" value="HAMP"/>
    <property type="match status" value="1"/>
</dbReference>
<evidence type="ECO:0000256" key="6">
    <source>
        <dbReference type="ARBA" id="ARBA00022679"/>
    </source>
</evidence>
<evidence type="ECO:0000313" key="19">
    <source>
        <dbReference type="Proteomes" id="UP001065593"/>
    </source>
</evidence>
<evidence type="ECO:0000256" key="10">
    <source>
        <dbReference type="ARBA" id="ARBA00022840"/>
    </source>
</evidence>
<accession>A0ABQ5NFQ1</accession>
<evidence type="ECO:0000256" key="7">
    <source>
        <dbReference type="ARBA" id="ARBA00022692"/>
    </source>
</evidence>
<dbReference type="CDD" id="cd00082">
    <property type="entry name" value="HisKA"/>
    <property type="match status" value="1"/>
</dbReference>
<keyword evidence="6" id="KW-0808">Transferase</keyword>
<keyword evidence="5" id="KW-0597">Phosphoprotein</keyword>
<evidence type="ECO:0000256" key="13">
    <source>
        <dbReference type="ARBA" id="ARBA00023136"/>
    </source>
</evidence>
<dbReference type="PANTHER" id="PTHR45528">
    <property type="entry name" value="SENSOR HISTIDINE KINASE CPXA"/>
    <property type="match status" value="1"/>
</dbReference>
<evidence type="ECO:0000256" key="2">
    <source>
        <dbReference type="ARBA" id="ARBA00004651"/>
    </source>
</evidence>
<dbReference type="SUPFAM" id="SSF55874">
    <property type="entry name" value="ATPase domain of HSP90 chaperone/DNA topoisomerase II/histidine kinase"/>
    <property type="match status" value="1"/>
</dbReference>
<proteinExistence type="predicted"/>
<reference evidence="18" key="1">
    <citation type="submission" date="2022-08" db="EMBL/GenBank/DDBJ databases">
        <title>Draft genome sequence of Lysinibacillus sp. strain KH24.</title>
        <authorList>
            <person name="Kanbe H."/>
            <person name="Itoh H."/>
        </authorList>
    </citation>
    <scope>NUCLEOTIDE SEQUENCE</scope>
    <source>
        <strain evidence="18">KH24</strain>
    </source>
</reference>
<evidence type="ECO:0000256" key="12">
    <source>
        <dbReference type="ARBA" id="ARBA00023012"/>
    </source>
</evidence>
<dbReference type="SMART" id="SM00304">
    <property type="entry name" value="HAMP"/>
    <property type="match status" value="1"/>
</dbReference>
<dbReference type="PROSITE" id="PS50885">
    <property type="entry name" value="HAMP"/>
    <property type="match status" value="1"/>
</dbReference>
<dbReference type="Proteomes" id="UP001065593">
    <property type="component" value="Unassembled WGS sequence"/>
</dbReference>
<evidence type="ECO:0000256" key="5">
    <source>
        <dbReference type="ARBA" id="ARBA00022553"/>
    </source>
</evidence>
<comment type="subcellular location">
    <subcellularLocation>
        <location evidence="2">Cell membrane</location>
        <topology evidence="2">Multi-pass membrane protein</topology>
    </subcellularLocation>
</comment>
<dbReference type="CDD" id="cd06225">
    <property type="entry name" value="HAMP"/>
    <property type="match status" value="1"/>
</dbReference>
<feature type="transmembrane region" description="Helical" evidence="15">
    <location>
        <begin position="21"/>
        <end position="45"/>
    </location>
</feature>
<gene>
    <name evidence="18" type="ORF">LYSBPC_02930</name>
</gene>
<dbReference type="InterPro" id="IPR036097">
    <property type="entry name" value="HisK_dim/P_sf"/>
</dbReference>
<dbReference type="InterPro" id="IPR036890">
    <property type="entry name" value="HATPase_C_sf"/>
</dbReference>
<dbReference type="SUPFAM" id="SSF47384">
    <property type="entry name" value="Homodimeric domain of signal transducing histidine kinase"/>
    <property type="match status" value="1"/>
</dbReference>
<dbReference type="EMBL" id="BRZA01000001">
    <property type="protein sequence ID" value="GLC87166.1"/>
    <property type="molecule type" value="Genomic_DNA"/>
</dbReference>
<dbReference type="InterPro" id="IPR003660">
    <property type="entry name" value="HAMP_dom"/>
</dbReference>
<keyword evidence="12" id="KW-0902">Two-component regulatory system</keyword>
<evidence type="ECO:0000259" key="16">
    <source>
        <dbReference type="PROSITE" id="PS50109"/>
    </source>
</evidence>
<organism evidence="18 19">
    <name type="scientific">Lysinibacillus piscis</name>
    <dbReference type="NCBI Taxonomy" id="2518931"/>
    <lineage>
        <taxon>Bacteria</taxon>
        <taxon>Bacillati</taxon>
        <taxon>Bacillota</taxon>
        <taxon>Bacilli</taxon>
        <taxon>Bacillales</taxon>
        <taxon>Bacillaceae</taxon>
        <taxon>Lysinibacillus</taxon>
    </lineage>
</organism>
<dbReference type="GO" id="GO:0016301">
    <property type="term" value="F:kinase activity"/>
    <property type="evidence" value="ECO:0007669"/>
    <property type="project" value="UniProtKB-KW"/>
</dbReference>
<dbReference type="InterPro" id="IPR003594">
    <property type="entry name" value="HATPase_dom"/>
</dbReference>
<dbReference type="Pfam" id="PF00512">
    <property type="entry name" value="HisKA"/>
    <property type="match status" value="1"/>
</dbReference>
<dbReference type="InterPro" id="IPR004358">
    <property type="entry name" value="Sig_transdc_His_kin-like_C"/>
</dbReference>
<name>A0ABQ5NFQ1_9BACI</name>
<evidence type="ECO:0000256" key="14">
    <source>
        <dbReference type="SAM" id="Coils"/>
    </source>
</evidence>
<keyword evidence="11 15" id="KW-1133">Transmembrane helix</keyword>
<feature type="domain" description="Histidine kinase" evidence="16">
    <location>
        <begin position="276"/>
        <end position="493"/>
    </location>
</feature>
<evidence type="ECO:0000259" key="17">
    <source>
        <dbReference type="PROSITE" id="PS50885"/>
    </source>
</evidence>
<evidence type="ECO:0000256" key="4">
    <source>
        <dbReference type="ARBA" id="ARBA00022475"/>
    </source>
</evidence>
<feature type="coiled-coil region" evidence="14">
    <location>
        <begin position="242"/>
        <end position="272"/>
    </location>
</feature>
<dbReference type="InterPro" id="IPR003661">
    <property type="entry name" value="HisK_dim/P_dom"/>
</dbReference>
<evidence type="ECO:0000256" key="1">
    <source>
        <dbReference type="ARBA" id="ARBA00000085"/>
    </source>
</evidence>
<keyword evidence="10" id="KW-0067">ATP-binding</keyword>
<sequence length="495" mass="57530">MKKIYKPYYFIVTKIKNSIQIQLLTIFIICALGSLLVAEILLPFFRDYNEKEMIDYSPDMKLMLYEMQDIMALASEENSVDALKSLIERENNRLLDNQDAMKIVVTDETGKVLYKTQQVEEEQVNVHQKMQQVMSFGINQPVQHKYTYEMEETRREFLAFYPLNIQGENLYVFSSGIPKGVAVKYSTEGPMPALIGIMLFVWSFFYLTKRKMRQIEEMAKGVNEIAQGNLSYRIEKKGQDELASLAENVNQMAEAIKTTLEKERRIEQQKNELITNVSHDLRTPLTSIMGYLRLVREGKYVTQEQHDDYLKVAFSKSEQLQRLIDDLFDYTKLTNEKIVLVRQKVCINELLEQLMEELVPQAEQYGNEFVKHFSEQRIIVSIDSEKMVRVFDNLLVNAIKYSQKGTEIWVSLAVDDEHIHICIANYSDILTSEELVNIFERFYKRDSSRTSAKEGSGLGLAIAKSIVELHHGSIYARYKDDMLQFVIVLPKENLV</sequence>
<dbReference type="InterPro" id="IPR050398">
    <property type="entry name" value="HssS/ArlS-like"/>
</dbReference>
<dbReference type="InterPro" id="IPR005467">
    <property type="entry name" value="His_kinase_dom"/>
</dbReference>
<dbReference type="SUPFAM" id="SSF158472">
    <property type="entry name" value="HAMP domain-like"/>
    <property type="match status" value="1"/>
</dbReference>
<evidence type="ECO:0000256" key="3">
    <source>
        <dbReference type="ARBA" id="ARBA00012438"/>
    </source>
</evidence>
<dbReference type="PROSITE" id="PS50109">
    <property type="entry name" value="HIS_KIN"/>
    <property type="match status" value="1"/>
</dbReference>
<evidence type="ECO:0000256" key="9">
    <source>
        <dbReference type="ARBA" id="ARBA00022777"/>
    </source>
</evidence>